<accession>A0ABS3H6N4</accession>
<reference evidence="1 2" key="1">
    <citation type="submission" date="2021-03" db="EMBL/GenBank/DDBJ databases">
        <title>Enterococcal diversity collection.</title>
        <authorList>
            <person name="Gilmore M.S."/>
            <person name="Schwartzman J."/>
            <person name="Van Tyne D."/>
            <person name="Martin M."/>
            <person name="Earl A.M."/>
            <person name="Manson A.L."/>
            <person name="Straub T."/>
            <person name="Salamzade R."/>
            <person name="Saavedra J."/>
            <person name="Lebreton F."/>
            <person name="Prichula J."/>
            <person name="Schaufler K."/>
            <person name="Gaca A."/>
            <person name="Sgardioli B."/>
            <person name="Wagenaar J."/>
            <person name="Strong T."/>
        </authorList>
    </citation>
    <scope>NUCLEOTIDE SEQUENCE [LARGE SCALE GENOMIC DNA]</scope>
    <source>
        <strain evidence="1 2">MJM12</strain>
    </source>
</reference>
<sequence>MAFFKKEPTQAELLKQTLTSWLIQNAGNEILLADLNECLYQNNFFSLHYFAQVGFQAENKQAVLTARVKKDAVKKLNQLKEADFNAEFTSTKIQKSILDGILTSESSYFRLYVAPSALKCGTDLLKTFAETKIYQADKKTGAFVASSIQELLYLCYRFDLAQNPQLAVKNLSLTKLVPASVTAPILTTLTAIYNNTISEVDLQYLFTWVLQYSATITATSTLFASYSASALPPEVLAKTQAIVRELSKNFAASTTVLTPHATQDALGVTSQLLKQIPALFEEANEKMTTLRQKLQAAAEDENKP</sequence>
<protein>
    <submittedName>
        <fullName evidence="1">Uncharacterized protein</fullName>
    </submittedName>
</protein>
<keyword evidence="2" id="KW-1185">Reference proteome</keyword>
<dbReference type="RefSeq" id="WP_206902915.1">
    <property type="nucleotide sequence ID" value="NZ_JAFLVT010000006.1"/>
</dbReference>
<evidence type="ECO:0000313" key="2">
    <source>
        <dbReference type="Proteomes" id="UP000664256"/>
    </source>
</evidence>
<dbReference type="EMBL" id="JAFLVT010000006">
    <property type="protein sequence ID" value="MBO0448712.1"/>
    <property type="molecule type" value="Genomic_DNA"/>
</dbReference>
<comment type="caution">
    <text evidence="1">The sequence shown here is derived from an EMBL/GenBank/DDBJ whole genome shotgun (WGS) entry which is preliminary data.</text>
</comment>
<proteinExistence type="predicted"/>
<organism evidence="1 2">
    <name type="scientific">Candidatus Enterococcus myersii</name>
    <dbReference type="NCBI Taxonomy" id="2815322"/>
    <lineage>
        <taxon>Bacteria</taxon>
        <taxon>Bacillati</taxon>
        <taxon>Bacillota</taxon>
        <taxon>Bacilli</taxon>
        <taxon>Lactobacillales</taxon>
        <taxon>Enterococcaceae</taxon>
        <taxon>Enterococcus</taxon>
    </lineage>
</organism>
<name>A0ABS3H6N4_9ENTE</name>
<evidence type="ECO:0000313" key="1">
    <source>
        <dbReference type="EMBL" id="MBO0448712.1"/>
    </source>
</evidence>
<gene>
    <name evidence="1" type="ORF">JZO76_04100</name>
</gene>
<dbReference type="Proteomes" id="UP000664256">
    <property type="component" value="Unassembled WGS sequence"/>
</dbReference>